<comment type="caution">
    <text evidence="8">The sequence shown here is derived from an EMBL/GenBank/DDBJ whole genome shotgun (WGS) entry which is preliminary data.</text>
</comment>
<evidence type="ECO:0000313" key="9">
    <source>
        <dbReference type="Proteomes" id="UP000247409"/>
    </source>
</evidence>
<evidence type="ECO:0000256" key="1">
    <source>
        <dbReference type="ARBA" id="ARBA00022670"/>
    </source>
</evidence>
<dbReference type="STRING" id="448386.A0A2V3IT64"/>
<dbReference type="GO" id="GO:0006508">
    <property type="term" value="P:proteolysis"/>
    <property type="evidence" value="ECO:0007669"/>
    <property type="project" value="UniProtKB-KW"/>
</dbReference>
<protein>
    <submittedName>
        <fullName evidence="8">Protease HtpX-like</fullName>
    </submittedName>
</protein>
<keyword evidence="9" id="KW-1185">Reference proteome</keyword>
<dbReference type="Proteomes" id="UP000247409">
    <property type="component" value="Unassembled WGS sequence"/>
</dbReference>
<organism evidence="8 9">
    <name type="scientific">Gracilariopsis chorda</name>
    <dbReference type="NCBI Taxonomy" id="448386"/>
    <lineage>
        <taxon>Eukaryota</taxon>
        <taxon>Rhodophyta</taxon>
        <taxon>Florideophyceae</taxon>
        <taxon>Rhodymeniophycidae</taxon>
        <taxon>Gracilariales</taxon>
        <taxon>Gracilariaceae</taxon>
        <taxon>Gracilariopsis</taxon>
    </lineage>
</organism>
<evidence type="ECO:0000256" key="5">
    <source>
        <dbReference type="ARBA" id="ARBA00023049"/>
    </source>
</evidence>
<dbReference type="CDD" id="cd07325">
    <property type="entry name" value="M48_Ste24p_like"/>
    <property type="match status" value="1"/>
</dbReference>
<keyword evidence="5 6" id="KW-0482">Metalloprotease</keyword>
<name>A0A2V3IT64_9FLOR</name>
<evidence type="ECO:0000259" key="7">
    <source>
        <dbReference type="Pfam" id="PF01435"/>
    </source>
</evidence>
<dbReference type="Gene3D" id="3.30.2010.10">
    <property type="entry name" value="Metalloproteases ('zincins'), catalytic domain"/>
    <property type="match status" value="1"/>
</dbReference>
<sequence length="259" mass="29118">MLQSLFGLEWVLRSMLRTAEQMLFFENISTGVRVTEKQYPSMHSMLKEACEVLDVPVPQLYVRQNPVPNAYTLAVQGNQPFIVVHSSLIELVTPQELQAVLAHELGHLKSEHGVWVTMANLLVLLSSSTLGSTLGNVVYELLNRQLMAWQRAAELTCDRAMLLVMQDKKIAMSALMKLTGGVSKYSDEMDLDEFLAQAEQFDEASKSRMGSFLRQSITTSATHPLPILRARELNRWSESNHFRSLLRSGKPLQVASKAE</sequence>
<evidence type="ECO:0000256" key="6">
    <source>
        <dbReference type="RuleBase" id="RU003983"/>
    </source>
</evidence>
<dbReference type="OrthoDB" id="272500at2759"/>
<proteinExistence type="inferred from homology"/>
<dbReference type="PANTHER" id="PTHR10120">
    <property type="entry name" value="CAAX PRENYL PROTEASE 1"/>
    <property type="match status" value="1"/>
</dbReference>
<evidence type="ECO:0000313" key="8">
    <source>
        <dbReference type="EMBL" id="PXF44927.1"/>
    </source>
</evidence>
<keyword evidence="3 6" id="KW-0378">Hydrolase</keyword>
<keyword evidence="2" id="KW-0479">Metal-binding</keyword>
<accession>A0A2V3IT64</accession>
<reference evidence="8 9" key="1">
    <citation type="journal article" date="2018" name="Mol. Biol. Evol.">
        <title>Analysis of the draft genome of the red seaweed Gracilariopsis chorda provides insights into genome size evolution in Rhodophyta.</title>
        <authorList>
            <person name="Lee J."/>
            <person name="Yang E.C."/>
            <person name="Graf L."/>
            <person name="Yang J.H."/>
            <person name="Qiu H."/>
            <person name="Zel Zion U."/>
            <person name="Chan C.X."/>
            <person name="Stephens T.G."/>
            <person name="Weber A.P.M."/>
            <person name="Boo G.H."/>
            <person name="Boo S.M."/>
            <person name="Kim K.M."/>
            <person name="Shin Y."/>
            <person name="Jung M."/>
            <person name="Lee S.J."/>
            <person name="Yim H.S."/>
            <person name="Lee J.H."/>
            <person name="Bhattacharya D."/>
            <person name="Yoon H.S."/>
        </authorList>
    </citation>
    <scope>NUCLEOTIDE SEQUENCE [LARGE SCALE GENOMIC DNA]</scope>
    <source>
        <strain evidence="8 9">SKKU-2015</strain>
        <tissue evidence="8">Whole body</tissue>
    </source>
</reference>
<evidence type="ECO:0000256" key="2">
    <source>
        <dbReference type="ARBA" id="ARBA00022723"/>
    </source>
</evidence>
<evidence type="ECO:0000256" key="4">
    <source>
        <dbReference type="ARBA" id="ARBA00022833"/>
    </source>
</evidence>
<dbReference type="FunFam" id="3.30.2010.10:FF:000007">
    <property type="entry name" value="Peptidase M48 family protein"/>
    <property type="match status" value="1"/>
</dbReference>
<dbReference type="Pfam" id="PF01435">
    <property type="entry name" value="Peptidase_M48"/>
    <property type="match status" value="1"/>
</dbReference>
<dbReference type="InterPro" id="IPR001915">
    <property type="entry name" value="Peptidase_M48"/>
</dbReference>
<evidence type="ECO:0000256" key="3">
    <source>
        <dbReference type="ARBA" id="ARBA00022801"/>
    </source>
</evidence>
<feature type="domain" description="Peptidase M48" evidence="7">
    <location>
        <begin position="38"/>
        <end position="236"/>
    </location>
</feature>
<dbReference type="AlphaFoldDB" id="A0A2V3IT64"/>
<keyword evidence="4 6" id="KW-0862">Zinc</keyword>
<dbReference type="GO" id="GO:0046872">
    <property type="term" value="F:metal ion binding"/>
    <property type="evidence" value="ECO:0007669"/>
    <property type="project" value="UniProtKB-KW"/>
</dbReference>
<dbReference type="GO" id="GO:0004222">
    <property type="term" value="F:metalloendopeptidase activity"/>
    <property type="evidence" value="ECO:0007669"/>
    <property type="project" value="InterPro"/>
</dbReference>
<gene>
    <name evidence="8" type="ORF">BWQ96_05291</name>
</gene>
<comment type="cofactor">
    <cofactor evidence="6">
        <name>Zn(2+)</name>
        <dbReference type="ChEBI" id="CHEBI:29105"/>
    </cofactor>
    <text evidence="6">Binds 1 zinc ion per subunit.</text>
</comment>
<keyword evidence="1 6" id="KW-0645">Protease</keyword>
<comment type="similarity">
    <text evidence="6">Belongs to the peptidase M48 family.</text>
</comment>
<dbReference type="EMBL" id="NBIV01000077">
    <property type="protein sequence ID" value="PXF44927.1"/>
    <property type="molecule type" value="Genomic_DNA"/>
</dbReference>